<evidence type="ECO:0000313" key="3">
    <source>
        <dbReference type="Proteomes" id="UP001634007"/>
    </source>
</evidence>
<accession>A0ABD3LDJ8</accession>
<dbReference type="PANTHER" id="PTHR33710">
    <property type="entry name" value="BNAC02G09200D PROTEIN"/>
    <property type="match status" value="1"/>
</dbReference>
<evidence type="ECO:0000313" key="2">
    <source>
        <dbReference type="EMBL" id="KAL3749608.1"/>
    </source>
</evidence>
<proteinExistence type="predicted"/>
<dbReference type="InterPro" id="IPR036691">
    <property type="entry name" value="Endo/exonu/phosph_ase_sf"/>
</dbReference>
<name>A0ABD3LDJ8_EUCGL</name>
<gene>
    <name evidence="2" type="ORF">ACJRO7_010702</name>
</gene>
<protein>
    <recommendedName>
        <fullName evidence="1">Endonuclease/exonuclease/phosphatase domain-containing protein</fullName>
    </recommendedName>
</protein>
<feature type="domain" description="Endonuclease/exonuclease/phosphatase" evidence="1">
    <location>
        <begin position="6"/>
        <end position="227"/>
    </location>
</feature>
<dbReference type="AlphaFoldDB" id="A0ABD3LDJ8"/>
<organism evidence="2 3">
    <name type="scientific">Eucalyptus globulus</name>
    <name type="common">Tasmanian blue gum</name>
    <dbReference type="NCBI Taxonomy" id="34317"/>
    <lineage>
        <taxon>Eukaryota</taxon>
        <taxon>Viridiplantae</taxon>
        <taxon>Streptophyta</taxon>
        <taxon>Embryophyta</taxon>
        <taxon>Tracheophyta</taxon>
        <taxon>Spermatophyta</taxon>
        <taxon>Magnoliopsida</taxon>
        <taxon>eudicotyledons</taxon>
        <taxon>Gunneridae</taxon>
        <taxon>Pentapetalae</taxon>
        <taxon>rosids</taxon>
        <taxon>malvids</taxon>
        <taxon>Myrtales</taxon>
        <taxon>Myrtaceae</taxon>
        <taxon>Myrtoideae</taxon>
        <taxon>Eucalypteae</taxon>
        <taxon>Eucalyptus</taxon>
    </lineage>
</organism>
<evidence type="ECO:0000259" key="1">
    <source>
        <dbReference type="Pfam" id="PF03372"/>
    </source>
</evidence>
<dbReference type="SUPFAM" id="SSF56219">
    <property type="entry name" value="DNase I-like"/>
    <property type="match status" value="1"/>
</dbReference>
<keyword evidence="3" id="KW-1185">Reference proteome</keyword>
<dbReference type="Proteomes" id="UP001634007">
    <property type="component" value="Unassembled WGS sequence"/>
</dbReference>
<sequence length="367" mass="42162">MFFGVWNIRGLGDALKQAEIRNFVRTNCLCCIGILETKISPAVHSSVSASLLPGWSWSTNYSHSIRGRIWVGWNPFTASFCTSACTAQAIHGRLECLITGISFNITVVYAEHSFVLRRSLWDDLISTSSLCLDIPWIVAGDFNAIRYATDRADRSNYWIPAFEDLRECLIQAGLDDLQFVGNRFTWSASSGPILRQRKIDRVLTNVAWNLVFSYSEANFLPPGVSDHSPMVVQILPIPNSRRPFKFFNFWMSHPSFFELVGQVWEQHVSGSPMFVLCCKLRTLKRRLKLLNKEAYYDISAKTADARRLLLETQNAIQLDPHNQALADAEKEHLRVFSDLRLKEESFFRQKSRVRWLKEGDLNTRFFH</sequence>
<dbReference type="Gene3D" id="3.60.10.10">
    <property type="entry name" value="Endonuclease/exonuclease/phosphatase"/>
    <property type="match status" value="1"/>
</dbReference>
<dbReference type="EMBL" id="JBJKBG010000002">
    <property type="protein sequence ID" value="KAL3749608.1"/>
    <property type="molecule type" value="Genomic_DNA"/>
</dbReference>
<dbReference type="Pfam" id="PF03372">
    <property type="entry name" value="Exo_endo_phos"/>
    <property type="match status" value="1"/>
</dbReference>
<comment type="caution">
    <text evidence="2">The sequence shown here is derived from an EMBL/GenBank/DDBJ whole genome shotgun (WGS) entry which is preliminary data.</text>
</comment>
<reference evidence="2 3" key="1">
    <citation type="submission" date="2024-11" db="EMBL/GenBank/DDBJ databases">
        <title>Chromosome-level genome assembly of Eucalyptus globulus Labill. provides insights into its genome evolution.</title>
        <authorList>
            <person name="Li X."/>
        </authorList>
    </citation>
    <scope>NUCLEOTIDE SEQUENCE [LARGE SCALE GENOMIC DNA]</scope>
    <source>
        <strain evidence="2">CL2024</strain>
        <tissue evidence="2">Fresh tender leaves</tissue>
    </source>
</reference>
<dbReference type="InterPro" id="IPR005135">
    <property type="entry name" value="Endo/exonuclease/phosphatase"/>
</dbReference>
<dbReference type="PANTHER" id="PTHR33710:SF71">
    <property type="entry name" value="ENDONUCLEASE_EXONUCLEASE_PHOSPHATASE DOMAIN-CONTAINING PROTEIN"/>
    <property type="match status" value="1"/>
</dbReference>